<dbReference type="AlphaFoldDB" id="A0A914HJ34"/>
<evidence type="ECO:0000259" key="10">
    <source>
        <dbReference type="PROSITE" id="PS51195"/>
    </source>
</evidence>
<dbReference type="GO" id="GO:0003676">
    <property type="term" value="F:nucleic acid binding"/>
    <property type="evidence" value="ECO:0007669"/>
    <property type="project" value="InterPro"/>
</dbReference>
<evidence type="ECO:0000256" key="5">
    <source>
        <dbReference type="ARBA" id="ARBA00022840"/>
    </source>
</evidence>
<feature type="domain" description="DEAD-box RNA helicase Q" evidence="10">
    <location>
        <begin position="81"/>
        <end position="109"/>
    </location>
</feature>
<evidence type="ECO:0000256" key="4">
    <source>
        <dbReference type="ARBA" id="ARBA00022806"/>
    </source>
</evidence>
<dbReference type="InterPro" id="IPR027417">
    <property type="entry name" value="P-loop_NTPase"/>
</dbReference>
<evidence type="ECO:0000256" key="6">
    <source>
        <dbReference type="PROSITE-ProRule" id="PRU00552"/>
    </source>
</evidence>
<dbReference type="InterPro" id="IPR001650">
    <property type="entry name" value="Helicase_C-like"/>
</dbReference>
<evidence type="ECO:0000256" key="2">
    <source>
        <dbReference type="ARBA" id="ARBA00022741"/>
    </source>
</evidence>
<dbReference type="GO" id="GO:0016787">
    <property type="term" value="F:hydrolase activity"/>
    <property type="evidence" value="ECO:0007669"/>
    <property type="project" value="UniProtKB-KW"/>
</dbReference>
<evidence type="ECO:0000313" key="12">
    <source>
        <dbReference type="WBParaSite" id="Gr19_v10_g17633.t1"/>
    </source>
</evidence>
<dbReference type="WBParaSite" id="Gr19_v10_g17633.t1">
    <property type="protein sequence ID" value="Gr19_v10_g17633.t1"/>
    <property type="gene ID" value="Gr19_v10_g17633"/>
</dbReference>
<dbReference type="SMART" id="SM00490">
    <property type="entry name" value="HELICc"/>
    <property type="match status" value="1"/>
</dbReference>
<evidence type="ECO:0000256" key="7">
    <source>
        <dbReference type="SAM" id="MobiDB-lite"/>
    </source>
</evidence>
<dbReference type="Pfam" id="PF00270">
    <property type="entry name" value="DEAD"/>
    <property type="match status" value="1"/>
</dbReference>
<dbReference type="Gene3D" id="3.40.50.300">
    <property type="entry name" value="P-loop containing nucleotide triphosphate hydrolases"/>
    <property type="match status" value="2"/>
</dbReference>
<dbReference type="SMART" id="SM00487">
    <property type="entry name" value="DEXDc"/>
    <property type="match status" value="1"/>
</dbReference>
<evidence type="ECO:0000256" key="1">
    <source>
        <dbReference type="ARBA" id="ARBA00012552"/>
    </source>
</evidence>
<dbReference type="InterPro" id="IPR014001">
    <property type="entry name" value="Helicase_ATP-bd"/>
</dbReference>
<dbReference type="EC" id="3.6.4.13" evidence="1"/>
<dbReference type="CDD" id="cd18787">
    <property type="entry name" value="SF2_C_DEAD"/>
    <property type="match status" value="1"/>
</dbReference>
<organism evidence="11 12">
    <name type="scientific">Globodera rostochiensis</name>
    <name type="common">Golden nematode worm</name>
    <name type="synonym">Heterodera rostochiensis</name>
    <dbReference type="NCBI Taxonomy" id="31243"/>
    <lineage>
        <taxon>Eukaryota</taxon>
        <taxon>Metazoa</taxon>
        <taxon>Ecdysozoa</taxon>
        <taxon>Nematoda</taxon>
        <taxon>Chromadorea</taxon>
        <taxon>Rhabditida</taxon>
        <taxon>Tylenchina</taxon>
        <taxon>Tylenchomorpha</taxon>
        <taxon>Tylenchoidea</taxon>
        <taxon>Heteroderidae</taxon>
        <taxon>Heteroderinae</taxon>
        <taxon>Globodera</taxon>
    </lineage>
</organism>
<accession>A0A914HJ34</accession>
<dbReference type="PANTHER" id="PTHR47958">
    <property type="entry name" value="ATP-DEPENDENT RNA HELICASE DBP3"/>
    <property type="match status" value="1"/>
</dbReference>
<sequence length="521" mass="59365">MLSSNKADFFPQVLDSFSGFEENRKKVPRPKHVPEVKTQDQLFDERCHIAKGPLFEENFGVLHDQDIRIAGGRGQTPRNATSFDDCGFDVTILRNIRRRNYSHPTQVQKAVIPIIQNTDCDLMAHAHTGTGKSAAFLLPLVNEIQQMRNAGSAHHNGDSPYSIVIAPTRELVKQLYEDACTFSTGTSVDVALAYGDIPMGVSINQLRKGCDLVVSTVGRLFHYVREGIIKLDKLRFFVLDEMDKFFAYEDAKIAVREVFKEIKRLGSRHRTLMFSATFDSEVQEIANEFLKECFYFVSVGEMNQAVNTVNQTVLKTNKYEKKQVLLQLLRSKSREVGSELDGVLYETEKTIVFINGRRECDRLGIALAYYGYSVITLNSSRTQEQRERAHEGFVKGTYNILVSTDITARGLNFPNVGHVINYDMPREGQSAQYIHRIGRTGRAGNIGRSTSFYDPFTDFYHAEYLFHVLDRSNQIIPDWLELIVRNNHMIRLDAEQQQRITQENGFGEGDSVVNWDDDMNL</sequence>
<dbReference type="InterPro" id="IPR011545">
    <property type="entry name" value="DEAD/DEAH_box_helicase_dom"/>
</dbReference>
<dbReference type="Pfam" id="PF00271">
    <property type="entry name" value="Helicase_C"/>
    <property type="match status" value="1"/>
</dbReference>
<dbReference type="PROSITE" id="PS51194">
    <property type="entry name" value="HELICASE_CTER"/>
    <property type="match status" value="1"/>
</dbReference>
<dbReference type="PROSITE" id="PS51195">
    <property type="entry name" value="Q_MOTIF"/>
    <property type="match status" value="1"/>
</dbReference>
<keyword evidence="3" id="KW-0378">Hydrolase</keyword>
<dbReference type="GO" id="GO:0003724">
    <property type="term" value="F:RNA helicase activity"/>
    <property type="evidence" value="ECO:0007669"/>
    <property type="project" value="UniProtKB-EC"/>
</dbReference>
<name>A0A914HJ34_GLORO</name>
<dbReference type="GO" id="GO:0005524">
    <property type="term" value="F:ATP binding"/>
    <property type="evidence" value="ECO:0007669"/>
    <property type="project" value="UniProtKB-KW"/>
</dbReference>
<protein>
    <recommendedName>
        <fullName evidence="1">RNA helicase</fullName>
        <ecNumber evidence="1">3.6.4.13</ecNumber>
    </recommendedName>
</protein>
<feature type="region of interest" description="Disordered" evidence="7">
    <location>
        <begin position="501"/>
        <end position="521"/>
    </location>
</feature>
<keyword evidence="2" id="KW-0547">Nucleotide-binding</keyword>
<keyword evidence="4" id="KW-0347">Helicase</keyword>
<keyword evidence="11" id="KW-1185">Reference proteome</keyword>
<evidence type="ECO:0000259" key="8">
    <source>
        <dbReference type="PROSITE" id="PS51192"/>
    </source>
</evidence>
<feature type="domain" description="Helicase C-terminal" evidence="9">
    <location>
        <begin position="339"/>
        <end position="484"/>
    </location>
</feature>
<reference evidence="12" key="1">
    <citation type="submission" date="2022-11" db="UniProtKB">
        <authorList>
            <consortium name="WormBaseParasite"/>
        </authorList>
    </citation>
    <scope>IDENTIFICATION</scope>
</reference>
<dbReference type="PROSITE" id="PS51192">
    <property type="entry name" value="HELICASE_ATP_BIND_1"/>
    <property type="match status" value="1"/>
</dbReference>
<dbReference type="Proteomes" id="UP000887572">
    <property type="component" value="Unplaced"/>
</dbReference>
<evidence type="ECO:0000259" key="9">
    <source>
        <dbReference type="PROSITE" id="PS51194"/>
    </source>
</evidence>
<evidence type="ECO:0000256" key="3">
    <source>
        <dbReference type="ARBA" id="ARBA00022801"/>
    </source>
</evidence>
<feature type="domain" description="Helicase ATP-binding" evidence="8">
    <location>
        <begin position="113"/>
        <end position="296"/>
    </location>
</feature>
<evidence type="ECO:0000313" key="11">
    <source>
        <dbReference type="Proteomes" id="UP000887572"/>
    </source>
</evidence>
<dbReference type="SUPFAM" id="SSF52540">
    <property type="entry name" value="P-loop containing nucleoside triphosphate hydrolases"/>
    <property type="match status" value="1"/>
</dbReference>
<keyword evidence="5" id="KW-0067">ATP-binding</keyword>
<proteinExistence type="predicted"/>
<dbReference type="InterPro" id="IPR014014">
    <property type="entry name" value="RNA_helicase_DEAD_Q_motif"/>
</dbReference>
<feature type="short sequence motif" description="Q motif" evidence="6">
    <location>
        <begin position="81"/>
        <end position="109"/>
    </location>
</feature>